<name>A0A1I5KDH4_9GAMM</name>
<gene>
    <name evidence="2" type="ORF">SAMN03084138_00592</name>
</gene>
<dbReference type="RefSeq" id="WP_017017080.1">
    <property type="nucleotide sequence ID" value="NZ_FOWR01000003.1"/>
</dbReference>
<dbReference type="PANTHER" id="PTHR39203:SF1">
    <property type="entry name" value="CYTOPLASMIC PROTEIN"/>
    <property type="match status" value="1"/>
</dbReference>
<dbReference type="CDD" id="cd06553">
    <property type="entry name" value="ASCH_Ef3133_like"/>
    <property type="match status" value="1"/>
</dbReference>
<dbReference type="OrthoDB" id="9807542at2"/>
<dbReference type="AlphaFoldDB" id="A0A1I5KDH4"/>
<dbReference type="SUPFAM" id="SSF88697">
    <property type="entry name" value="PUA domain-like"/>
    <property type="match status" value="1"/>
</dbReference>
<dbReference type="Proteomes" id="UP000182692">
    <property type="component" value="Unassembled WGS sequence"/>
</dbReference>
<feature type="domain" description="ASCH" evidence="1">
    <location>
        <begin position="30"/>
        <end position="153"/>
    </location>
</feature>
<dbReference type="Gene3D" id="3.10.400.10">
    <property type="entry name" value="Sulfate adenylyltransferase"/>
    <property type="match status" value="1"/>
</dbReference>
<evidence type="ECO:0000313" key="2">
    <source>
        <dbReference type="EMBL" id="SFO83038.1"/>
    </source>
</evidence>
<sequence>MDDRSQHFLNQYLRTLSDIERANHTSFSSDYFCADALNANLCADLIQRGEKRASCSLEHWYSHKNEPRPQIGHLQVVTDWSGEPKCIIEIQSVESCPFNQVTEEFAALEGEGDKTYAWWRDAHWAFFSKECAELGIEMREDTMLVLERFHVVYRG</sequence>
<organism evidence="2 3">
    <name type="scientific">Enterovibrio norvegicus DSM 15893</name>
    <dbReference type="NCBI Taxonomy" id="1121869"/>
    <lineage>
        <taxon>Bacteria</taxon>
        <taxon>Pseudomonadati</taxon>
        <taxon>Pseudomonadota</taxon>
        <taxon>Gammaproteobacteria</taxon>
        <taxon>Vibrionales</taxon>
        <taxon>Vibrionaceae</taxon>
        <taxon>Enterovibrio</taxon>
    </lineage>
</organism>
<dbReference type="SMART" id="SM01022">
    <property type="entry name" value="ASCH"/>
    <property type="match status" value="1"/>
</dbReference>
<accession>A0A1I5KDH4</accession>
<dbReference type="EMBL" id="FOWR01000003">
    <property type="protein sequence ID" value="SFO83038.1"/>
    <property type="molecule type" value="Genomic_DNA"/>
</dbReference>
<protein>
    <submittedName>
        <fullName evidence="2">Uncharacterized protein YhfF</fullName>
    </submittedName>
</protein>
<dbReference type="Pfam" id="PF04266">
    <property type="entry name" value="ASCH"/>
    <property type="match status" value="1"/>
</dbReference>
<dbReference type="PANTHER" id="PTHR39203">
    <property type="entry name" value="CYTOPLASMIC PROTEIN-RELATED"/>
    <property type="match status" value="1"/>
</dbReference>
<dbReference type="InterPro" id="IPR015947">
    <property type="entry name" value="PUA-like_sf"/>
</dbReference>
<reference evidence="2 3" key="1">
    <citation type="submission" date="2016-10" db="EMBL/GenBank/DDBJ databases">
        <authorList>
            <person name="de Groot N.N."/>
        </authorList>
    </citation>
    <scope>NUCLEOTIDE SEQUENCE [LARGE SCALE GENOMIC DNA]</scope>
    <source>
        <strain evidence="2 3">DSM 15893</strain>
    </source>
</reference>
<evidence type="ECO:0000313" key="3">
    <source>
        <dbReference type="Proteomes" id="UP000182692"/>
    </source>
</evidence>
<dbReference type="PIRSF" id="PIRSF021320">
    <property type="entry name" value="DUF984"/>
    <property type="match status" value="1"/>
</dbReference>
<dbReference type="InterPro" id="IPR007374">
    <property type="entry name" value="ASCH_domain"/>
</dbReference>
<dbReference type="STRING" id="1121869.SAMN03084138_00592"/>
<dbReference type="InterPro" id="IPR009326">
    <property type="entry name" value="DUF984"/>
</dbReference>
<evidence type="ECO:0000259" key="1">
    <source>
        <dbReference type="SMART" id="SM01022"/>
    </source>
</evidence>
<proteinExistence type="predicted"/>
<dbReference type="GeneID" id="35872891"/>